<dbReference type="InterPro" id="IPR027417">
    <property type="entry name" value="P-loop_NTPase"/>
</dbReference>
<protein>
    <submittedName>
        <fullName evidence="7">DNA translocase FtsK</fullName>
    </submittedName>
</protein>
<dbReference type="PROSITE" id="PS50901">
    <property type="entry name" value="FTSK"/>
    <property type="match status" value="1"/>
</dbReference>
<evidence type="ECO:0000256" key="4">
    <source>
        <dbReference type="ARBA" id="ARBA00023125"/>
    </source>
</evidence>
<evidence type="ECO:0000256" key="3">
    <source>
        <dbReference type="ARBA" id="ARBA00022840"/>
    </source>
</evidence>
<dbReference type="InterPro" id="IPR041027">
    <property type="entry name" value="FtsK_alpha"/>
</dbReference>
<evidence type="ECO:0000313" key="7">
    <source>
        <dbReference type="EMBL" id="OPJ55650.1"/>
    </source>
</evidence>
<dbReference type="Gene3D" id="3.30.980.40">
    <property type="match status" value="1"/>
</dbReference>
<feature type="domain" description="FtsK" evidence="6">
    <location>
        <begin position="1485"/>
        <end position="1678"/>
    </location>
</feature>
<gene>
    <name evidence="7" type="primary">ftsK</name>
    <name evidence="7" type="ORF">CLOTH_14090</name>
</gene>
<dbReference type="PANTHER" id="PTHR22683">
    <property type="entry name" value="SPORULATION PROTEIN RELATED"/>
    <property type="match status" value="1"/>
</dbReference>
<comment type="similarity">
    <text evidence="1">Belongs to the FtsK/SpoIIIE/SftA family.</text>
</comment>
<evidence type="ECO:0000313" key="8">
    <source>
        <dbReference type="Proteomes" id="UP000190140"/>
    </source>
</evidence>
<dbReference type="PROSITE" id="PS00675">
    <property type="entry name" value="SIGMA54_INTERACT_1"/>
    <property type="match status" value="1"/>
</dbReference>
<dbReference type="GO" id="GO:0003677">
    <property type="term" value="F:DNA binding"/>
    <property type="evidence" value="ECO:0007669"/>
    <property type="project" value="UniProtKB-KW"/>
</dbReference>
<sequence length="1735" mass="201475">MNSYVSLVKELILNEIGKGNKINIIKLENFIHPKVYYEVCLYFRGLLKNKNIDFKARLSKEKYEFWKGNPNFSFVLKEMDKEGLIEKEEHLTKWRNHCFNNNIENCVVFLMGTELVEDQGGIEDFYKINPHIIENYVGNKYSVMFQKNKYIESLNLSSQYLNILDNIYKNIFIHIPKDLFNLSEFIDSLEYIEDKDELVKYIFENLNEWWDLPNVRNILSNPGLDNLENKKIDLLDKAYKFVNRSIISKYQTDKKILSLRNTADKYYKKHENEIISEFNEKFPGYNDYFEVVEDIINYIQGIKIGEVKQKLFKCNFTDILGILNYKESTVKATHNKVPKIYGDPFRAIYLPILIELNNLPVDLRNDINKIRVNIQQISLANTISESDNEDSDLKIKWKNMCRFLGGIETLFEDLMLSNCNGEIIELEVYSEISSNEDTYPFDIKNAGDLLKKGILKSASASEQRSKITMEYEFYTEGDEEAIEISEYEWHIFETDFWANTYNFIESSFEDFIKQDKFVPIGICKELNSVLDITNEEEVIYSIKDLEVKYKDVIEELKGENDELIVRLHDIGETFNNVINNIKENGLFNSIKNTGMIQFIGKYNELLDSLICNLRNGEHLELARIFSKSFLLINEDNIYSDHTTGALMMPYHPVMIEKIIERYNYLANGFAEIFEELKLSKTDKYKINIITNKFDRLDQLATITFGSSILIGEDNKFVPCNSTYGFYSLYGSSRSDVSSSKSVDFGINDEDFTGTVQSNPVSTYISRVIGDYLNTYPSKIDGINISFIEPKHYKNLISGLHNIIIKLEKEKLNVKINVHIYTNDYKCNSKNYIKYWLENKFTEEDNITVKAHIKYIDFSSSIDNIKNSISKSDLIFVENVLDMEDIKTELVNDPVKKDISQSRYPSVYLPIPCNEAKSRKVSITQTQFEVEYNHTKYMTYMQNKNVKDGQYKAVKKVVLKSNIEQLIEGLHDIGTWIVIIDENIDVDILNLKNNKIIGFSTGNGYFGELNTTISTKQEYLNDLRQFLTTRLRHKFSNWKAKHIEDAAQECINYAKYLDGSEILKAINPNDESINNYLAYLLTSKFENIFENSSDKFYIRKIISLDSHSHLFDNQLELSKEKNINSRPDFLILEVEKENNNLLDNENIKIKAKILECKLAKANDIHIQKAKDQVYEGYRRLSNIWNADSHSVERRFWFNQLYRLLAYNSTINRIENKTERDLLINKLTGINEGNFEIEFYNYEYTYWVDTDFGTHYEEEIDNVDDVDINIFKFSKNYIKELLIGVDQNDEELSGKEEQFVQSSNKIDDINVQIGTSREEYDTHDNSEEYYDVAVAENEEVLNQDPLIIDTEILELFKTGSKEAIKQEEESIKSKLNTLKNQLEIRKIRIIPHDYIIGPDIARIRVQLAAGVNFSQVERYAEEMKLWLGINEQPLLFIADGHVNIDIVREKRQTIRMKDILSKINKASDKYQDIKDKFYILLGEDVLGNPKLVDMSDSNSPHLLIAGQTGSGKSVLVNVILSSIMSMYTPEEVELILVDPKFVELTLFEDSEYTRNRQAATEPEEAVNLLDELVSEMDSRYRLFKSSRAKNITEYNKKNPDNKLKRILMVFDEYGAMIESSSEVRAKLENAIKQLSQKARAAGIHIIICTQTPKAEIITTTIRNNLTARIALKVIDSNASNLILDTKGAESLLGKGDMLLKTADTSNLIRIKSPYIEEDEVESVVKYLNNKFKVEDNE</sequence>
<dbReference type="Proteomes" id="UP000190140">
    <property type="component" value="Unassembled WGS sequence"/>
</dbReference>
<keyword evidence="4" id="KW-0238">DNA-binding</keyword>
<feature type="binding site" evidence="5">
    <location>
        <begin position="1504"/>
        <end position="1511"/>
    </location>
    <ligand>
        <name>ATP</name>
        <dbReference type="ChEBI" id="CHEBI:30616"/>
    </ligand>
</feature>
<dbReference type="InterPro" id="IPR003593">
    <property type="entry name" value="AAA+_ATPase"/>
</dbReference>
<dbReference type="GO" id="GO:0005524">
    <property type="term" value="F:ATP binding"/>
    <property type="evidence" value="ECO:0007669"/>
    <property type="project" value="UniProtKB-UniRule"/>
</dbReference>
<dbReference type="Pfam" id="PF01580">
    <property type="entry name" value="FtsK_SpoIIIE"/>
    <property type="match status" value="1"/>
</dbReference>
<dbReference type="RefSeq" id="WP_079412462.1">
    <property type="nucleotide sequence ID" value="NZ_MZGW01000004.1"/>
</dbReference>
<proteinExistence type="inferred from homology"/>
<evidence type="ECO:0000256" key="1">
    <source>
        <dbReference type="ARBA" id="ARBA00006474"/>
    </source>
</evidence>
<reference evidence="7 8" key="1">
    <citation type="submission" date="2017-03" db="EMBL/GenBank/DDBJ databases">
        <title>Genome sequence of Clostridium thermoalcaliphilum DSM 7309.</title>
        <authorList>
            <person name="Poehlein A."/>
            <person name="Daniel R."/>
        </authorList>
    </citation>
    <scope>NUCLEOTIDE SEQUENCE [LARGE SCALE GENOMIC DNA]</scope>
    <source>
        <strain evidence="7 8">DSM 7309</strain>
    </source>
</reference>
<dbReference type="SUPFAM" id="SSF52540">
    <property type="entry name" value="P-loop containing nucleoside triphosphate hydrolases"/>
    <property type="match status" value="1"/>
</dbReference>
<dbReference type="Gene3D" id="3.40.50.300">
    <property type="entry name" value="P-loop containing nucleotide triphosphate hydrolases"/>
    <property type="match status" value="1"/>
</dbReference>
<dbReference type="CDD" id="cd01127">
    <property type="entry name" value="TrwB_TraG_TraD_VirD4"/>
    <property type="match status" value="1"/>
</dbReference>
<dbReference type="Pfam" id="PF17854">
    <property type="entry name" value="FtsK_alpha"/>
    <property type="match status" value="1"/>
</dbReference>
<dbReference type="OrthoDB" id="9807790at2"/>
<name>A0A1V4I6Z7_9FIRM</name>
<dbReference type="InterPro" id="IPR002543">
    <property type="entry name" value="FtsK_dom"/>
</dbReference>
<comment type="caution">
    <text evidence="7">The sequence shown here is derived from an EMBL/GenBank/DDBJ whole genome shotgun (WGS) entry which is preliminary data.</text>
</comment>
<dbReference type="STRING" id="29349.CLOTH_14090"/>
<dbReference type="PANTHER" id="PTHR22683:SF41">
    <property type="entry name" value="DNA TRANSLOCASE FTSK"/>
    <property type="match status" value="1"/>
</dbReference>
<evidence type="ECO:0000256" key="2">
    <source>
        <dbReference type="ARBA" id="ARBA00022741"/>
    </source>
</evidence>
<evidence type="ECO:0000259" key="6">
    <source>
        <dbReference type="PROSITE" id="PS50901"/>
    </source>
</evidence>
<dbReference type="EMBL" id="MZGW01000004">
    <property type="protein sequence ID" value="OPJ55650.1"/>
    <property type="molecule type" value="Genomic_DNA"/>
</dbReference>
<dbReference type="InterPro" id="IPR050206">
    <property type="entry name" value="FtsK/SpoIIIE/SftA"/>
</dbReference>
<evidence type="ECO:0000256" key="5">
    <source>
        <dbReference type="PROSITE-ProRule" id="PRU00289"/>
    </source>
</evidence>
<keyword evidence="3 5" id="KW-0067">ATP-binding</keyword>
<dbReference type="SMART" id="SM00382">
    <property type="entry name" value="AAA"/>
    <property type="match status" value="1"/>
</dbReference>
<dbReference type="GO" id="GO:0016020">
    <property type="term" value="C:membrane"/>
    <property type="evidence" value="ECO:0007669"/>
    <property type="project" value="UniProtKB-SubCell"/>
</dbReference>
<keyword evidence="8" id="KW-1185">Reference proteome</keyword>
<organism evidence="7 8">
    <name type="scientific">Alkalithermobacter paradoxus</name>
    <dbReference type="NCBI Taxonomy" id="29349"/>
    <lineage>
        <taxon>Bacteria</taxon>
        <taxon>Bacillati</taxon>
        <taxon>Bacillota</taxon>
        <taxon>Clostridia</taxon>
        <taxon>Peptostreptococcales</taxon>
        <taxon>Tepidibacteraceae</taxon>
        <taxon>Alkalithermobacter</taxon>
    </lineage>
</organism>
<keyword evidence="2 5" id="KW-0547">Nucleotide-binding</keyword>
<dbReference type="InterPro" id="IPR025662">
    <property type="entry name" value="Sigma_54_int_dom_ATP-bd_1"/>
</dbReference>
<accession>A0A1V4I6Z7</accession>